<evidence type="ECO:0000313" key="3">
    <source>
        <dbReference type="Proteomes" id="UP000811282"/>
    </source>
</evidence>
<accession>A0ABS5YDG8</accession>
<protein>
    <submittedName>
        <fullName evidence="2">Uncharacterized protein</fullName>
    </submittedName>
</protein>
<reference evidence="2 3" key="1">
    <citation type="journal article" date="2021" name="Genome Biol. Evol.">
        <title>The evolution of interdependence in a four-way mealybug symbiosis.</title>
        <authorList>
            <person name="Garber A.I."/>
            <person name="Kupper M."/>
            <person name="Laetsch D.R."/>
            <person name="Weldon S.R."/>
            <person name="Ladinsky M.S."/>
            <person name="Bjorkman P.J."/>
            <person name="McCutcheon J.P."/>
        </authorList>
    </citation>
    <scope>NUCLEOTIDE SEQUENCE [LARGE SCALE GENOMIC DNA]</scope>
    <source>
        <strain evidence="2">SOD</strain>
    </source>
</reference>
<gene>
    <name evidence="2" type="ORF">JZM24_14345</name>
</gene>
<proteinExistence type="predicted"/>
<sequence length="125" mass="13436">MSVIKTEGCAWHWQPEEEAQEDSASGSHSAAFARLMEQGAPTTGGGGAMPFTARNASARYRLMGCRADGLICDVSDGPDGLQMHVYVPETDLYHRLLEVAPRLSAVLREAGYRVSLEVSRAEPGA</sequence>
<evidence type="ECO:0000313" key="2">
    <source>
        <dbReference type="EMBL" id="MBT9433017.1"/>
    </source>
</evidence>
<name>A0ABS5YDG8_9GAMM</name>
<comment type="caution">
    <text evidence="2">The sequence shown here is derived from an EMBL/GenBank/DDBJ whole genome shotgun (WGS) entry which is preliminary data.</text>
</comment>
<organism evidence="2 3">
    <name type="scientific">Candidatus Sodalis endolongispinus</name>
    <dbReference type="NCBI Taxonomy" id="2812662"/>
    <lineage>
        <taxon>Bacteria</taxon>
        <taxon>Pseudomonadati</taxon>
        <taxon>Pseudomonadota</taxon>
        <taxon>Gammaproteobacteria</taxon>
        <taxon>Enterobacterales</taxon>
        <taxon>Bruguierivoracaceae</taxon>
        <taxon>Sodalis</taxon>
    </lineage>
</organism>
<dbReference type="RefSeq" id="WP_215670506.1">
    <property type="nucleotide sequence ID" value="NZ_JAFJYC010000002.1"/>
</dbReference>
<feature type="region of interest" description="Disordered" evidence="1">
    <location>
        <begin position="12"/>
        <end position="50"/>
    </location>
</feature>
<evidence type="ECO:0000256" key="1">
    <source>
        <dbReference type="SAM" id="MobiDB-lite"/>
    </source>
</evidence>
<dbReference type="Proteomes" id="UP000811282">
    <property type="component" value="Unassembled WGS sequence"/>
</dbReference>
<keyword evidence="3" id="KW-1185">Reference proteome</keyword>
<dbReference type="EMBL" id="JAFJYC010000002">
    <property type="protein sequence ID" value="MBT9433017.1"/>
    <property type="molecule type" value="Genomic_DNA"/>
</dbReference>